<evidence type="ECO:0000313" key="4">
    <source>
        <dbReference type="EMBL" id="CAB4616860.1"/>
    </source>
</evidence>
<organism evidence="4">
    <name type="scientific">freshwater metagenome</name>
    <dbReference type="NCBI Taxonomy" id="449393"/>
    <lineage>
        <taxon>unclassified sequences</taxon>
        <taxon>metagenomes</taxon>
        <taxon>ecological metagenomes</taxon>
    </lineage>
</organism>
<dbReference type="EMBL" id="CAFAAW010000094">
    <property type="protein sequence ID" value="CAB4813533.1"/>
    <property type="molecule type" value="Genomic_DNA"/>
</dbReference>
<accession>A0A6J6HUJ2</accession>
<dbReference type="GO" id="GO:0003824">
    <property type="term" value="F:catalytic activity"/>
    <property type="evidence" value="ECO:0007669"/>
    <property type="project" value="InterPro"/>
</dbReference>
<dbReference type="SUPFAM" id="SSF56529">
    <property type="entry name" value="FAH"/>
    <property type="match status" value="1"/>
</dbReference>
<protein>
    <submittedName>
        <fullName evidence="4">Unannotated protein</fullName>
    </submittedName>
</protein>
<dbReference type="InterPro" id="IPR036663">
    <property type="entry name" value="Fumarylacetoacetase_C_sf"/>
</dbReference>
<dbReference type="EMBL" id="CAEZUT010000116">
    <property type="protein sequence ID" value="CAB4616860.1"/>
    <property type="molecule type" value="Genomic_DNA"/>
</dbReference>
<comment type="similarity">
    <text evidence="1">Belongs to the FAH family.</text>
</comment>
<gene>
    <name evidence="4" type="ORF">UFOPK1854_00903</name>
    <name evidence="5" type="ORF">UFOPK3120_00752</name>
</gene>
<dbReference type="GO" id="GO:0044281">
    <property type="term" value="P:small molecule metabolic process"/>
    <property type="evidence" value="ECO:0007669"/>
    <property type="project" value="UniProtKB-ARBA"/>
</dbReference>
<evidence type="ECO:0000259" key="3">
    <source>
        <dbReference type="Pfam" id="PF01557"/>
    </source>
</evidence>
<dbReference type="Gene3D" id="3.90.850.10">
    <property type="entry name" value="Fumarylacetoacetase-like, C-terminal domain"/>
    <property type="match status" value="1"/>
</dbReference>
<sequence>MAEVNTQVTLNGANFIAVIHTAGQKYRVVKSVDGKFFAIPKVATISDVLQLKLSEFKSLFEQAGSEEVVGSLTAPVAADSEIWGAGVTYQRSRDARKEESGIPDVYQLVYEADRPELFFKATARRTVGTNANVGIRADALTSVPEPEVAIVVNKYRELIGLTICNDMTSRNIEGENPLYLSQAKIYYGSNALGPMIRPIWEIADHAKLAIDAKIERGANIIWQAQTSLAQLNRSFTDLIEYLFRCQSFPVGAILSTGTGIVPPLDISLADGDVVTINVESVGTLVNKVVTTPVDINEKENL</sequence>
<dbReference type="GO" id="GO:0046872">
    <property type="term" value="F:metal ion binding"/>
    <property type="evidence" value="ECO:0007669"/>
    <property type="project" value="UniProtKB-KW"/>
</dbReference>
<dbReference type="PANTHER" id="PTHR42796:SF7">
    <property type="entry name" value="2-DEHYDRO-3-DEOXY-D-ARABINONATE DEHYDRATASE"/>
    <property type="match status" value="1"/>
</dbReference>
<dbReference type="PANTHER" id="PTHR42796">
    <property type="entry name" value="FUMARYLACETOACETATE HYDROLASE DOMAIN-CONTAINING PROTEIN 2A-RELATED"/>
    <property type="match status" value="1"/>
</dbReference>
<proteinExistence type="inferred from homology"/>
<feature type="domain" description="Fumarylacetoacetase-like C-terminal" evidence="3">
    <location>
        <begin position="114"/>
        <end position="289"/>
    </location>
</feature>
<name>A0A6J6HUJ2_9ZZZZ</name>
<dbReference type="InterPro" id="IPR051121">
    <property type="entry name" value="FAH"/>
</dbReference>
<dbReference type="InterPro" id="IPR011234">
    <property type="entry name" value="Fumarylacetoacetase-like_C"/>
</dbReference>
<evidence type="ECO:0000256" key="2">
    <source>
        <dbReference type="ARBA" id="ARBA00022723"/>
    </source>
</evidence>
<dbReference type="Pfam" id="PF01557">
    <property type="entry name" value="FAA_hydrolase"/>
    <property type="match status" value="1"/>
</dbReference>
<evidence type="ECO:0000256" key="1">
    <source>
        <dbReference type="ARBA" id="ARBA00010211"/>
    </source>
</evidence>
<keyword evidence="2" id="KW-0479">Metal-binding</keyword>
<reference evidence="4" key="1">
    <citation type="submission" date="2020-05" db="EMBL/GenBank/DDBJ databases">
        <authorList>
            <person name="Chiriac C."/>
            <person name="Salcher M."/>
            <person name="Ghai R."/>
            <person name="Kavagutti S V."/>
        </authorList>
    </citation>
    <scope>NUCLEOTIDE SEQUENCE</scope>
</reference>
<dbReference type="AlphaFoldDB" id="A0A6J6HUJ2"/>
<evidence type="ECO:0000313" key="5">
    <source>
        <dbReference type="EMBL" id="CAB4813533.1"/>
    </source>
</evidence>